<dbReference type="EMBL" id="MQWB01000001">
    <property type="protein sequence ID" value="OZC02410.1"/>
    <property type="molecule type" value="Genomic_DNA"/>
</dbReference>
<organism evidence="2 3">
    <name type="scientific">Rubricoccus marinus</name>
    <dbReference type="NCBI Taxonomy" id="716817"/>
    <lineage>
        <taxon>Bacteria</taxon>
        <taxon>Pseudomonadati</taxon>
        <taxon>Rhodothermota</taxon>
        <taxon>Rhodothermia</taxon>
        <taxon>Rhodothermales</taxon>
        <taxon>Rubricoccaceae</taxon>
        <taxon>Rubricoccus</taxon>
    </lineage>
</organism>
<dbReference type="Proteomes" id="UP000216446">
    <property type="component" value="Unassembled WGS sequence"/>
</dbReference>
<name>A0A259TXI4_9BACT</name>
<comment type="caution">
    <text evidence="2">The sequence shown here is derived from an EMBL/GenBank/DDBJ whole genome shotgun (WGS) entry which is preliminary data.</text>
</comment>
<evidence type="ECO:0000256" key="1">
    <source>
        <dbReference type="SAM" id="MobiDB-lite"/>
    </source>
</evidence>
<keyword evidence="3" id="KW-1185">Reference proteome</keyword>
<evidence type="ECO:0000313" key="2">
    <source>
        <dbReference type="EMBL" id="OZC02410.1"/>
    </source>
</evidence>
<gene>
    <name evidence="2" type="ORF">BSZ36_05120</name>
</gene>
<dbReference type="InParanoid" id="A0A259TXI4"/>
<dbReference type="AlphaFoldDB" id="A0A259TXI4"/>
<protein>
    <submittedName>
        <fullName evidence="2">Uncharacterized protein</fullName>
    </submittedName>
</protein>
<feature type="region of interest" description="Disordered" evidence="1">
    <location>
        <begin position="137"/>
        <end position="164"/>
    </location>
</feature>
<proteinExistence type="predicted"/>
<reference evidence="2 3" key="1">
    <citation type="submission" date="2016-11" db="EMBL/GenBank/DDBJ databases">
        <title>Study of marine rhodopsin-containing bacteria.</title>
        <authorList>
            <person name="Yoshizawa S."/>
            <person name="Kumagai Y."/>
            <person name="Kogure K."/>
        </authorList>
    </citation>
    <scope>NUCLEOTIDE SEQUENCE [LARGE SCALE GENOMIC DNA]</scope>
    <source>
        <strain evidence="2 3">SG-29</strain>
    </source>
</reference>
<evidence type="ECO:0000313" key="3">
    <source>
        <dbReference type="Proteomes" id="UP000216446"/>
    </source>
</evidence>
<sequence>QEVNAVRDALAAFPAECFGSLSGALARRALAGFVTGVDVEGTPTDATGAAVALAELEIERHAAELARPDDGPLVRAACEQAANARIVLDKVTRGYVSALSGSYFNNAARGWENRLSAAQTRHVRALATVAALRKAEREEARAADRHESERLRAQRGALAAPRAHRRGLYSALSPEASEVPMALPVHSGDSMPDPREVNVSTA</sequence>
<dbReference type="RefSeq" id="WP_218827562.1">
    <property type="nucleotide sequence ID" value="NZ_MQWB01000001.1"/>
</dbReference>
<feature type="region of interest" description="Disordered" evidence="1">
    <location>
        <begin position="182"/>
        <end position="202"/>
    </location>
</feature>
<feature type="compositionally biased region" description="Basic and acidic residues" evidence="1">
    <location>
        <begin position="137"/>
        <end position="152"/>
    </location>
</feature>
<accession>A0A259TXI4</accession>
<feature type="non-terminal residue" evidence="2">
    <location>
        <position position="1"/>
    </location>
</feature>